<dbReference type="PANTHER" id="PTHR47618:SF1">
    <property type="entry name" value="BIFUNCTIONAL OLIGORIBONUCLEASE AND PAP PHOSPHATASE NRNA"/>
    <property type="match status" value="1"/>
</dbReference>
<feature type="domain" description="DDH" evidence="1">
    <location>
        <begin position="23"/>
        <end position="150"/>
    </location>
</feature>
<dbReference type="Proteomes" id="UP000671995">
    <property type="component" value="Chromosome"/>
</dbReference>
<dbReference type="RefSeq" id="WP_210118445.1">
    <property type="nucleotide sequence ID" value="NZ_CP054257.1"/>
</dbReference>
<evidence type="ECO:0000259" key="2">
    <source>
        <dbReference type="Pfam" id="PF02272"/>
    </source>
</evidence>
<dbReference type="EMBL" id="CP054257">
    <property type="protein sequence ID" value="QTQ11651.1"/>
    <property type="molecule type" value="Genomic_DNA"/>
</dbReference>
<dbReference type="InterPro" id="IPR038763">
    <property type="entry name" value="DHH_sf"/>
</dbReference>
<dbReference type="InterPro" id="IPR001667">
    <property type="entry name" value="DDH_dom"/>
</dbReference>
<evidence type="ECO:0000313" key="4">
    <source>
        <dbReference type="Proteomes" id="UP000671995"/>
    </source>
</evidence>
<name>A0A975EZ80_9SPIR</name>
<dbReference type="PANTHER" id="PTHR47618">
    <property type="entry name" value="BIFUNCTIONAL OLIGORIBONUCLEASE AND PAP PHOSPHATASE NRNA"/>
    <property type="match status" value="1"/>
</dbReference>
<protein>
    <submittedName>
        <fullName evidence="3">Bifunctional oligoribonuclease/PAP phosphatase NrnA</fullName>
    </submittedName>
</protein>
<dbReference type="Pfam" id="PF01368">
    <property type="entry name" value="DHH"/>
    <property type="match status" value="1"/>
</dbReference>
<dbReference type="Gene3D" id="3.90.1640.10">
    <property type="entry name" value="inorganic pyrophosphatase (n-terminal core)"/>
    <property type="match status" value="1"/>
</dbReference>
<evidence type="ECO:0000313" key="3">
    <source>
        <dbReference type="EMBL" id="QTQ11651.1"/>
    </source>
</evidence>
<evidence type="ECO:0000259" key="1">
    <source>
        <dbReference type="Pfam" id="PF01368"/>
    </source>
</evidence>
<dbReference type="InterPro" id="IPR003156">
    <property type="entry name" value="DHHA1_dom"/>
</dbReference>
<accession>A0A975EZ80</accession>
<dbReference type="Pfam" id="PF02272">
    <property type="entry name" value="DHHA1"/>
    <property type="match status" value="1"/>
</dbReference>
<sequence>MKILTEEQILLFKTFIQEHDFFLITGHKDPDGDVISSCLGIAAIMEKSGKPYQLLSAGPFKRQEIRSKEPLFSQTMRFLSQDERNRTGLIIADCSEFSRLGEIEGDFKGLDTFILDHHKTAGQPDGCKSIIDPSAPATSCIIQMLYEGIIGRLDKAVAKELFFGMSTDTGFFRFLTEDSAEVFRASARLVEAGANPRATYDEITGGKPYLTRKLLGKLLEQAEVFCGGKLIVTYETMEDTRKYGAEGRDSDMLYQLLLSTEGVEAVVFVRQETDNTCTAGFRSKDRVDVSAVAASFGGGGHKNASGMSVEGKLNTLIPEICKKFARIL</sequence>
<reference evidence="3" key="2">
    <citation type="journal article" date="2021" name="Microbiol. Resour. Announc.">
        <title>Complete Genome Sequences of Three Human Oral Treponema parvum Isolates.</title>
        <authorList>
            <person name="Zeng H."/>
            <person name="Watt R.M."/>
        </authorList>
    </citation>
    <scope>NUCLEOTIDE SEQUENCE</scope>
    <source>
        <strain evidence="3">ATCC 700773</strain>
    </source>
</reference>
<gene>
    <name evidence="3" type="ORF">HRI96_05185</name>
</gene>
<organism evidence="3 4">
    <name type="scientific">Treponema parvum</name>
    <dbReference type="NCBI Taxonomy" id="138851"/>
    <lineage>
        <taxon>Bacteria</taxon>
        <taxon>Pseudomonadati</taxon>
        <taxon>Spirochaetota</taxon>
        <taxon>Spirochaetia</taxon>
        <taxon>Spirochaetales</taxon>
        <taxon>Treponemataceae</taxon>
        <taxon>Treponema</taxon>
    </lineage>
</organism>
<dbReference type="AlphaFoldDB" id="A0A975EZ80"/>
<feature type="domain" description="DHHA1" evidence="2">
    <location>
        <begin position="233"/>
        <end position="322"/>
    </location>
</feature>
<dbReference type="InterPro" id="IPR051319">
    <property type="entry name" value="Oligoribo/pAp-PDE_c-di-AMP_PDE"/>
</dbReference>
<dbReference type="Gene3D" id="3.10.310.30">
    <property type="match status" value="1"/>
</dbReference>
<proteinExistence type="predicted"/>
<dbReference type="GO" id="GO:0003676">
    <property type="term" value="F:nucleic acid binding"/>
    <property type="evidence" value="ECO:0007669"/>
    <property type="project" value="InterPro"/>
</dbReference>
<reference evidence="3" key="1">
    <citation type="submission" date="2020-05" db="EMBL/GenBank/DDBJ databases">
        <authorList>
            <person name="Zeng H."/>
            <person name="Chan Y.K."/>
            <person name="Watt R.M."/>
        </authorList>
    </citation>
    <scope>NUCLEOTIDE SEQUENCE</scope>
    <source>
        <strain evidence="3">ATCC 700773</strain>
    </source>
</reference>
<dbReference type="SUPFAM" id="SSF64182">
    <property type="entry name" value="DHH phosphoesterases"/>
    <property type="match status" value="1"/>
</dbReference>